<keyword evidence="2" id="KW-1133">Transmembrane helix</keyword>
<keyword evidence="2" id="KW-0812">Transmembrane</keyword>
<dbReference type="Proteomes" id="UP001164693">
    <property type="component" value="Chromosome"/>
</dbReference>
<proteinExistence type="predicted"/>
<evidence type="ECO:0000256" key="1">
    <source>
        <dbReference type="SAM" id="MobiDB-lite"/>
    </source>
</evidence>
<dbReference type="RefSeq" id="WP_269442993.1">
    <property type="nucleotide sequence ID" value="NZ_CP097463.1"/>
</dbReference>
<protein>
    <submittedName>
        <fullName evidence="3">Uncharacterized protein</fullName>
    </submittedName>
</protein>
<evidence type="ECO:0000313" key="3">
    <source>
        <dbReference type="EMBL" id="WAX56460.1"/>
    </source>
</evidence>
<gene>
    <name evidence="3" type="ORF">M6B22_18265</name>
</gene>
<accession>A0ABY7JXN7</accession>
<evidence type="ECO:0000313" key="4">
    <source>
        <dbReference type="Proteomes" id="UP001164693"/>
    </source>
</evidence>
<feature type="transmembrane region" description="Helical" evidence="2">
    <location>
        <begin position="54"/>
        <end position="73"/>
    </location>
</feature>
<keyword evidence="4" id="KW-1185">Reference proteome</keyword>
<feature type="compositionally biased region" description="Basic residues" evidence="1">
    <location>
        <begin position="1"/>
        <end position="11"/>
    </location>
</feature>
<reference evidence="3" key="1">
    <citation type="submission" date="2022-05" db="EMBL/GenBank/DDBJ databases">
        <title>Jatrophihabitans sp. SB3-54 whole genome sequence.</title>
        <authorList>
            <person name="Suh M.K."/>
            <person name="Eom M.K."/>
            <person name="Kim J.S."/>
            <person name="Kim H.S."/>
            <person name="Do H.E."/>
            <person name="Shin Y.K."/>
            <person name="Lee J.-S."/>
        </authorList>
    </citation>
    <scope>NUCLEOTIDE SEQUENCE</scope>
    <source>
        <strain evidence="3">SB3-54</strain>
    </source>
</reference>
<keyword evidence="2" id="KW-0472">Membrane</keyword>
<name>A0ABY7JXN7_9ACTN</name>
<organism evidence="3 4">
    <name type="scientific">Jatrophihabitans cynanchi</name>
    <dbReference type="NCBI Taxonomy" id="2944128"/>
    <lineage>
        <taxon>Bacteria</taxon>
        <taxon>Bacillati</taxon>
        <taxon>Actinomycetota</taxon>
        <taxon>Actinomycetes</taxon>
        <taxon>Jatrophihabitantales</taxon>
        <taxon>Jatrophihabitantaceae</taxon>
        <taxon>Jatrophihabitans</taxon>
    </lineage>
</organism>
<dbReference type="EMBL" id="CP097463">
    <property type="protein sequence ID" value="WAX56460.1"/>
    <property type="molecule type" value="Genomic_DNA"/>
</dbReference>
<sequence>MGRRGSARLRRRSDNDPEIDPEAEQRHRLQAAVVVSYFGTACLAAYLFHHWQAWGLTLPAAALVAATAGCVGIRENRVHAT</sequence>
<feature type="transmembrane region" description="Helical" evidence="2">
    <location>
        <begin position="29"/>
        <end position="48"/>
    </location>
</feature>
<evidence type="ECO:0000256" key="2">
    <source>
        <dbReference type="SAM" id="Phobius"/>
    </source>
</evidence>
<feature type="region of interest" description="Disordered" evidence="1">
    <location>
        <begin position="1"/>
        <end position="24"/>
    </location>
</feature>